<dbReference type="Pfam" id="PF04750">
    <property type="entry name" value="Far-17a_AIG1"/>
    <property type="match status" value="1"/>
</dbReference>
<feature type="transmembrane region" description="Helical" evidence="17">
    <location>
        <begin position="118"/>
        <end position="136"/>
    </location>
</feature>
<evidence type="ECO:0000256" key="10">
    <source>
        <dbReference type="ARBA" id="ARBA00048680"/>
    </source>
</evidence>
<dbReference type="PANTHER" id="PTHR10989:SF17">
    <property type="entry name" value="ANDROGEN-DEPENDENT TFPI-REGULATING PROTEIN"/>
    <property type="match status" value="1"/>
</dbReference>
<evidence type="ECO:0000256" key="6">
    <source>
        <dbReference type="ARBA" id="ARBA00023136"/>
    </source>
</evidence>
<evidence type="ECO:0000256" key="16">
    <source>
        <dbReference type="ARBA" id="ARBA00049428"/>
    </source>
</evidence>
<evidence type="ECO:0000256" key="13">
    <source>
        <dbReference type="ARBA" id="ARBA00049221"/>
    </source>
</evidence>
<reference evidence="18" key="2">
    <citation type="submission" date="2025-08" db="UniProtKB">
        <authorList>
            <consortium name="Ensembl"/>
        </authorList>
    </citation>
    <scope>IDENTIFICATION</scope>
</reference>
<comment type="similarity">
    <text evidence="3">Belongs to the AIG1 family.</text>
</comment>
<comment type="catalytic activity">
    <reaction evidence="8">
        <text>13-octadecanoyloxy-octadecanoate + H2O = 13-hydroxy-octadecanoate + octadecanoate + H(+)</text>
        <dbReference type="Rhea" id="RHEA:52084"/>
        <dbReference type="ChEBI" id="CHEBI:15377"/>
        <dbReference type="ChEBI" id="CHEBI:15378"/>
        <dbReference type="ChEBI" id="CHEBI:25629"/>
        <dbReference type="ChEBI" id="CHEBI:136304"/>
        <dbReference type="ChEBI" id="CHEBI:136335"/>
    </reaction>
    <physiologicalReaction direction="left-to-right" evidence="8">
        <dbReference type="Rhea" id="RHEA:52085"/>
    </physiologicalReaction>
</comment>
<dbReference type="AlphaFoldDB" id="A0A803TMB9"/>
<dbReference type="PANTHER" id="PTHR10989">
    <property type="entry name" value="ANDROGEN-INDUCED PROTEIN 1-RELATED"/>
    <property type="match status" value="1"/>
</dbReference>
<comment type="catalytic activity">
    <reaction evidence="16">
        <text>12-(9Z-hexadecenoyloxy)-octadecanoate + H2O = 12-hydroxyoctadecanoate + (9Z)-hexadecenoate + H(+)</text>
        <dbReference type="Rhea" id="RHEA:52072"/>
        <dbReference type="ChEBI" id="CHEBI:15377"/>
        <dbReference type="ChEBI" id="CHEBI:15378"/>
        <dbReference type="ChEBI" id="CHEBI:32372"/>
        <dbReference type="ChEBI" id="CHEBI:84201"/>
        <dbReference type="ChEBI" id="CHEBI:136312"/>
    </reaction>
    <physiologicalReaction direction="left-to-right" evidence="16">
        <dbReference type="Rhea" id="RHEA:52073"/>
    </physiologicalReaction>
</comment>
<dbReference type="GO" id="GO:0012505">
    <property type="term" value="C:endomembrane system"/>
    <property type="evidence" value="ECO:0007669"/>
    <property type="project" value="UniProtKB-SubCell"/>
</dbReference>
<comment type="catalytic activity">
    <reaction evidence="7">
        <text>12-hexadecanoyloxy-octadecanoate + H2O = 12-hydroxyoctadecanoate + hexadecanoate + H(+)</text>
        <dbReference type="Rhea" id="RHEA:52056"/>
        <dbReference type="ChEBI" id="CHEBI:7896"/>
        <dbReference type="ChEBI" id="CHEBI:15377"/>
        <dbReference type="ChEBI" id="CHEBI:15378"/>
        <dbReference type="ChEBI" id="CHEBI:83677"/>
        <dbReference type="ChEBI" id="CHEBI:84201"/>
    </reaction>
    <physiologicalReaction direction="left-to-right" evidence="7">
        <dbReference type="Rhea" id="RHEA:52057"/>
    </physiologicalReaction>
</comment>
<protein>
    <submittedName>
        <fullName evidence="18">Androgen dependent TFPI regulating protein</fullName>
    </submittedName>
</protein>
<comment type="catalytic activity">
    <reaction evidence="15">
        <text>13-(9Z-hexadecenoyloxy)-octadecanoate + H2O = 13-hydroxy-octadecanoate + (9Z)-hexadecenoate + H(+)</text>
        <dbReference type="Rhea" id="RHEA:52076"/>
        <dbReference type="ChEBI" id="CHEBI:15377"/>
        <dbReference type="ChEBI" id="CHEBI:15378"/>
        <dbReference type="ChEBI" id="CHEBI:32372"/>
        <dbReference type="ChEBI" id="CHEBI:136304"/>
        <dbReference type="ChEBI" id="CHEBI:136315"/>
    </reaction>
    <physiologicalReaction direction="left-to-right" evidence="15">
        <dbReference type="Rhea" id="RHEA:52077"/>
    </physiologicalReaction>
</comment>
<keyword evidence="19" id="KW-1185">Reference proteome</keyword>
<comment type="catalytic activity">
    <reaction evidence="9">
        <text>9-hexadecanoyloxy-octadecanoate + H2O = 9-hydroxy-octadecanoate + hexadecanoate + H(+)</text>
        <dbReference type="Rhea" id="RHEA:52052"/>
        <dbReference type="ChEBI" id="CHEBI:7896"/>
        <dbReference type="ChEBI" id="CHEBI:15377"/>
        <dbReference type="ChEBI" id="CHEBI:15378"/>
        <dbReference type="ChEBI" id="CHEBI:83670"/>
        <dbReference type="ChEBI" id="CHEBI:136286"/>
    </reaction>
    <physiologicalReaction direction="left-to-right" evidence="9">
        <dbReference type="Rhea" id="RHEA:52053"/>
    </physiologicalReaction>
</comment>
<name>A0A803TMB9_ANOCA</name>
<dbReference type="Ensembl" id="ENSACAT00000043212.1">
    <property type="protein sequence ID" value="ENSACAP00000036359.1"/>
    <property type="gene ID" value="ENSACAG00000041487.1"/>
</dbReference>
<comment type="catalytic activity">
    <reaction evidence="13">
        <text>9-octadecanoyloxy-octadecanoate + H2O = 9-hydroxy-octadecanoate + octadecanoate + H(+)</text>
        <dbReference type="Rhea" id="RHEA:52096"/>
        <dbReference type="ChEBI" id="CHEBI:15377"/>
        <dbReference type="ChEBI" id="CHEBI:15378"/>
        <dbReference type="ChEBI" id="CHEBI:25629"/>
        <dbReference type="ChEBI" id="CHEBI:136286"/>
        <dbReference type="ChEBI" id="CHEBI:136373"/>
    </reaction>
    <physiologicalReaction direction="left-to-right" evidence="13">
        <dbReference type="Rhea" id="RHEA:52097"/>
    </physiologicalReaction>
</comment>
<comment type="catalytic activity">
    <reaction evidence="12">
        <text>9-(9Z-octadecenoyloxy)-octadecanoate + H2O = 9-hydroxy-octadecanoate + (9Z)-octadecenoate + H(+)</text>
        <dbReference type="Rhea" id="RHEA:52048"/>
        <dbReference type="ChEBI" id="CHEBI:15377"/>
        <dbReference type="ChEBI" id="CHEBI:15378"/>
        <dbReference type="ChEBI" id="CHEBI:30823"/>
        <dbReference type="ChEBI" id="CHEBI:136282"/>
        <dbReference type="ChEBI" id="CHEBI:136286"/>
    </reaction>
    <physiologicalReaction direction="left-to-right" evidence="12">
        <dbReference type="Rhea" id="RHEA:52049"/>
    </physiologicalReaction>
</comment>
<reference evidence="18" key="3">
    <citation type="submission" date="2025-09" db="UniProtKB">
        <authorList>
            <consortium name="Ensembl"/>
        </authorList>
    </citation>
    <scope>IDENTIFICATION</scope>
</reference>
<evidence type="ECO:0000256" key="11">
    <source>
        <dbReference type="ARBA" id="ARBA00048701"/>
    </source>
</evidence>
<evidence type="ECO:0000256" key="12">
    <source>
        <dbReference type="ARBA" id="ARBA00048800"/>
    </source>
</evidence>
<evidence type="ECO:0000313" key="19">
    <source>
        <dbReference type="Proteomes" id="UP000001646"/>
    </source>
</evidence>
<feature type="transmembrane region" description="Helical" evidence="17">
    <location>
        <begin position="74"/>
        <end position="98"/>
    </location>
</feature>
<dbReference type="GO" id="GO:0016020">
    <property type="term" value="C:membrane"/>
    <property type="evidence" value="ECO:0007669"/>
    <property type="project" value="InterPro"/>
</dbReference>
<accession>A0A803TMB9</accession>
<reference evidence="18" key="1">
    <citation type="submission" date="2009-12" db="EMBL/GenBank/DDBJ databases">
        <title>The Genome Sequence of Anolis carolinensis (Green Anole Lizard).</title>
        <authorList>
            <consortium name="The Genome Sequencing Platform"/>
            <person name="Di Palma F."/>
            <person name="Alfoldi J."/>
            <person name="Heiman D."/>
            <person name="Young S."/>
            <person name="Grabherr M."/>
            <person name="Johnson J."/>
            <person name="Lander E.S."/>
            <person name="Lindblad-Toh K."/>
        </authorList>
    </citation>
    <scope>NUCLEOTIDE SEQUENCE [LARGE SCALE GENOMIC DNA]</scope>
    <source>
        <strain evidence="18">JBL SC #1</strain>
    </source>
</reference>
<evidence type="ECO:0000256" key="1">
    <source>
        <dbReference type="ARBA" id="ARBA00000923"/>
    </source>
</evidence>
<evidence type="ECO:0000256" key="5">
    <source>
        <dbReference type="ARBA" id="ARBA00022989"/>
    </source>
</evidence>
<evidence type="ECO:0000256" key="9">
    <source>
        <dbReference type="ARBA" id="ARBA00047863"/>
    </source>
</evidence>
<dbReference type="GeneTree" id="ENSGT00940000158284"/>
<comment type="catalytic activity">
    <reaction evidence="14">
        <text>13-(9Z-octadecenoyloxy)-octadecanoate + H2O = 13-hydroxy-octadecanoate + (9Z)-octadecenoate + H(+)</text>
        <dbReference type="Rhea" id="RHEA:52064"/>
        <dbReference type="ChEBI" id="CHEBI:15377"/>
        <dbReference type="ChEBI" id="CHEBI:15378"/>
        <dbReference type="ChEBI" id="CHEBI:30823"/>
        <dbReference type="ChEBI" id="CHEBI:136303"/>
        <dbReference type="ChEBI" id="CHEBI:136304"/>
    </reaction>
    <physiologicalReaction direction="left-to-right" evidence="14">
        <dbReference type="Rhea" id="RHEA:52065"/>
    </physiologicalReaction>
</comment>
<comment type="subcellular location">
    <subcellularLocation>
        <location evidence="2">Endomembrane system</location>
        <topology evidence="2">Multi-pass membrane protein</topology>
    </subcellularLocation>
</comment>
<evidence type="ECO:0000256" key="17">
    <source>
        <dbReference type="SAM" id="Phobius"/>
    </source>
</evidence>
<feature type="transmembrane region" description="Helical" evidence="17">
    <location>
        <begin position="148"/>
        <end position="168"/>
    </location>
</feature>
<comment type="catalytic activity">
    <reaction evidence="10">
        <text>12-octadecanoyloxy-octadecanoate + H2O = 12-hydroxyoctadecanoate + octadecanoate + H(+)</text>
        <dbReference type="Rhea" id="RHEA:52080"/>
        <dbReference type="ChEBI" id="CHEBI:15377"/>
        <dbReference type="ChEBI" id="CHEBI:15378"/>
        <dbReference type="ChEBI" id="CHEBI:25629"/>
        <dbReference type="ChEBI" id="CHEBI:84201"/>
        <dbReference type="ChEBI" id="CHEBI:136330"/>
    </reaction>
    <physiologicalReaction direction="left-to-right" evidence="10">
        <dbReference type="Rhea" id="RHEA:52081"/>
    </physiologicalReaction>
</comment>
<evidence type="ECO:0000313" key="18">
    <source>
        <dbReference type="Ensembl" id="ENSACAP00000036359.1"/>
    </source>
</evidence>
<sequence>MWCIIFGLRDSETSVAHTAKAIVCVHYCLYFHGMGIGAEGTNHQAFQAVFYGVSMLTDAFVLMKKHRIAKSMFFFRDLLFGGLAFPLSMFVFTSFWMLYSYDRELVYPKSLDLVFPVWMNHAMHTAIFPLTMLDLFSTPRRYPSKGKGLSLLGIGGFSYLCWVLWIYSVTGKWVYPVFEVLSPLAIAGFFLGSFIILLIMYNTGEFFCRMIWGDSIVILDIYKKKSK</sequence>
<evidence type="ECO:0000256" key="14">
    <source>
        <dbReference type="ARBA" id="ARBA00049296"/>
    </source>
</evidence>
<comment type="catalytic activity">
    <reaction evidence="1">
        <text>9-(9Z-hexadecenoyloxy)-octadecanoate + H2O = (9Z)-hexadecenoate + 9-hydroxy-octadecanoate + H(+)</text>
        <dbReference type="Rhea" id="RHEA:52068"/>
        <dbReference type="ChEBI" id="CHEBI:15377"/>
        <dbReference type="ChEBI" id="CHEBI:15378"/>
        <dbReference type="ChEBI" id="CHEBI:32372"/>
        <dbReference type="ChEBI" id="CHEBI:136286"/>
        <dbReference type="ChEBI" id="CHEBI:136309"/>
    </reaction>
    <physiologicalReaction direction="left-to-right" evidence="1">
        <dbReference type="Rhea" id="RHEA:52069"/>
    </physiologicalReaction>
</comment>
<evidence type="ECO:0000256" key="15">
    <source>
        <dbReference type="ARBA" id="ARBA00049322"/>
    </source>
</evidence>
<evidence type="ECO:0000256" key="4">
    <source>
        <dbReference type="ARBA" id="ARBA00022692"/>
    </source>
</evidence>
<evidence type="ECO:0000256" key="7">
    <source>
        <dbReference type="ARBA" id="ARBA00047368"/>
    </source>
</evidence>
<proteinExistence type="inferred from homology"/>
<keyword evidence="5 17" id="KW-1133">Transmembrane helix</keyword>
<keyword evidence="6 17" id="KW-0472">Membrane</keyword>
<evidence type="ECO:0000256" key="3">
    <source>
        <dbReference type="ARBA" id="ARBA00009300"/>
    </source>
</evidence>
<keyword evidence="4 17" id="KW-0812">Transmembrane</keyword>
<organism evidence="18 19">
    <name type="scientific">Anolis carolinensis</name>
    <name type="common">Green anole</name>
    <name type="synonym">American chameleon</name>
    <dbReference type="NCBI Taxonomy" id="28377"/>
    <lineage>
        <taxon>Eukaryota</taxon>
        <taxon>Metazoa</taxon>
        <taxon>Chordata</taxon>
        <taxon>Craniata</taxon>
        <taxon>Vertebrata</taxon>
        <taxon>Euteleostomi</taxon>
        <taxon>Lepidosauria</taxon>
        <taxon>Squamata</taxon>
        <taxon>Bifurcata</taxon>
        <taxon>Unidentata</taxon>
        <taxon>Episquamata</taxon>
        <taxon>Toxicofera</taxon>
        <taxon>Iguania</taxon>
        <taxon>Dactyloidae</taxon>
        <taxon>Anolis</taxon>
    </lineage>
</organism>
<evidence type="ECO:0000256" key="8">
    <source>
        <dbReference type="ARBA" id="ARBA00047427"/>
    </source>
</evidence>
<feature type="transmembrane region" description="Helical" evidence="17">
    <location>
        <begin position="180"/>
        <end position="201"/>
    </location>
</feature>
<comment type="catalytic activity">
    <reaction evidence="11">
        <text>12-(9Z-octadecenoyloxy)-octadecanoate + H2O = 12-hydroxyoctadecanoate + (9Z)-octadecenoate + H(+)</text>
        <dbReference type="Rhea" id="RHEA:52060"/>
        <dbReference type="ChEBI" id="CHEBI:15377"/>
        <dbReference type="ChEBI" id="CHEBI:15378"/>
        <dbReference type="ChEBI" id="CHEBI:30823"/>
        <dbReference type="ChEBI" id="CHEBI:84201"/>
        <dbReference type="ChEBI" id="CHEBI:136302"/>
    </reaction>
    <physiologicalReaction direction="left-to-right" evidence="11">
        <dbReference type="Rhea" id="RHEA:52061"/>
    </physiologicalReaction>
</comment>
<evidence type="ECO:0000256" key="2">
    <source>
        <dbReference type="ARBA" id="ARBA00004127"/>
    </source>
</evidence>
<gene>
    <name evidence="18" type="primary">ADTRP</name>
</gene>
<dbReference type="Proteomes" id="UP000001646">
    <property type="component" value="Unplaced"/>
</dbReference>
<dbReference type="InterPro" id="IPR006838">
    <property type="entry name" value="ADTRP_AIG1"/>
</dbReference>